<protein>
    <submittedName>
        <fullName evidence="2">Uncharacterized protein</fullName>
    </submittedName>
</protein>
<evidence type="ECO:0000313" key="3">
    <source>
        <dbReference type="Proteomes" id="UP001066276"/>
    </source>
</evidence>
<feature type="compositionally biased region" description="Basic and acidic residues" evidence="1">
    <location>
        <begin position="49"/>
        <end position="82"/>
    </location>
</feature>
<organism evidence="2 3">
    <name type="scientific">Pleurodeles waltl</name>
    <name type="common">Iberian ribbed newt</name>
    <dbReference type="NCBI Taxonomy" id="8319"/>
    <lineage>
        <taxon>Eukaryota</taxon>
        <taxon>Metazoa</taxon>
        <taxon>Chordata</taxon>
        <taxon>Craniata</taxon>
        <taxon>Vertebrata</taxon>
        <taxon>Euteleostomi</taxon>
        <taxon>Amphibia</taxon>
        <taxon>Batrachia</taxon>
        <taxon>Caudata</taxon>
        <taxon>Salamandroidea</taxon>
        <taxon>Salamandridae</taxon>
        <taxon>Pleurodelinae</taxon>
        <taxon>Pleurodeles</taxon>
    </lineage>
</organism>
<feature type="region of interest" description="Disordered" evidence="1">
    <location>
        <begin position="49"/>
        <end position="132"/>
    </location>
</feature>
<name>A0AAV7S197_PLEWA</name>
<keyword evidence="3" id="KW-1185">Reference proteome</keyword>
<evidence type="ECO:0000256" key="1">
    <source>
        <dbReference type="SAM" id="MobiDB-lite"/>
    </source>
</evidence>
<evidence type="ECO:0000313" key="2">
    <source>
        <dbReference type="EMBL" id="KAJ1157264.1"/>
    </source>
</evidence>
<dbReference type="Proteomes" id="UP001066276">
    <property type="component" value="Chromosome 5"/>
</dbReference>
<dbReference type="EMBL" id="JANPWB010000009">
    <property type="protein sequence ID" value="KAJ1157264.1"/>
    <property type="molecule type" value="Genomic_DNA"/>
</dbReference>
<gene>
    <name evidence="2" type="ORF">NDU88_009979</name>
</gene>
<proteinExistence type="predicted"/>
<comment type="caution">
    <text evidence="2">The sequence shown here is derived from an EMBL/GenBank/DDBJ whole genome shotgun (WGS) entry which is preliminary data.</text>
</comment>
<feature type="compositionally biased region" description="Basic and acidic residues" evidence="1">
    <location>
        <begin position="97"/>
        <end position="112"/>
    </location>
</feature>
<sequence length="132" mass="14736">MLAAVGMACSGPPKPGCRNALRRDPWGTFDFSISILVCDDAALVQVKEDGAIQYGREDPGRKSKWSSEVRETEDKWQKEKSGINKRAHPSKEEDDMDKIKLPGESRELHGEPADDQEEATTDGQIEESWMTT</sequence>
<dbReference type="AlphaFoldDB" id="A0AAV7S197"/>
<accession>A0AAV7S197</accession>
<reference evidence="2" key="1">
    <citation type="journal article" date="2022" name="bioRxiv">
        <title>Sequencing and chromosome-scale assembly of the giantPleurodeles waltlgenome.</title>
        <authorList>
            <person name="Brown T."/>
            <person name="Elewa A."/>
            <person name="Iarovenko S."/>
            <person name="Subramanian E."/>
            <person name="Araus A.J."/>
            <person name="Petzold A."/>
            <person name="Susuki M."/>
            <person name="Suzuki K.-i.T."/>
            <person name="Hayashi T."/>
            <person name="Toyoda A."/>
            <person name="Oliveira C."/>
            <person name="Osipova E."/>
            <person name="Leigh N.D."/>
            <person name="Simon A."/>
            <person name="Yun M.H."/>
        </authorList>
    </citation>
    <scope>NUCLEOTIDE SEQUENCE</scope>
    <source>
        <strain evidence="2">20211129_DDA</strain>
        <tissue evidence="2">Liver</tissue>
    </source>
</reference>